<feature type="domain" description="GST C-terminal" evidence="2">
    <location>
        <begin position="88"/>
        <end position="209"/>
    </location>
</feature>
<dbReference type="InterPro" id="IPR010987">
    <property type="entry name" value="Glutathione-S-Trfase_C-like"/>
</dbReference>
<accession>A0A947GBR0</accession>
<keyword evidence="4" id="KW-1185">Reference proteome</keyword>
<dbReference type="InterPro" id="IPR040079">
    <property type="entry name" value="Glutathione_S-Trfase"/>
</dbReference>
<organism evidence="3 4">
    <name type="scientific">Prosthecodimorpha staleyi</name>
    <dbReference type="NCBI Taxonomy" id="2840188"/>
    <lineage>
        <taxon>Bacteria</taxon>
        <taxon>Pseudomonadati</taxon>
        <taxon>Pseudomonadota</taxon>
        <taxon>Alphaproteobacteria</taxon>
        <taxon>Hyphomicrobiales</taxon>
        <taxon>Ancalomicrobiaceae</taxon>
        <taxon>Prosthecodimorpha</taxon>
    </lineage>
</organism>
<feature type="domain" description="GST N-terminal" evidence="1">
    <location>
        <begin position="1"/>
        <end position="85"/>
    </location>
</feature>
<dbReference type="PROSITE" id="PS50405">
    <property type="entry name" value="GST_CTER"/>
    <property type="match status" value="1"/>
</dbReference>
<comment type="caution">
    <text evidence="3">The sequence shown here is derived from an EMBL/GenBank/DDBJ whole genome shotgun (WGS) entry which is preliminary data.</text>
</comment>
<dbReference type="SFLD" id="SFLDS00019">
    <property type="entry name" value="Glutathione_Transferase_(cytos"/>
    <property type="match status" value="1"/>
</dbReference>
<evidence type="ECO:0000313" key="4">
    <source>
        <dbReference type="Proteomes" id="UP000766595"/>
    </source>
</evidence>
<reference evidence="3 4" key="1">
    <citation type="submission" date="2021-06" db="EMBL/GenBank/DDBJ databases">
        <authorList>
            <person name="Grouzdev D.S."/>
            <person name="Koziaeva V."/>
        </authorList>
    </citation>
    <scope>NUCLEOTIDE SEQUENCE [LARGE SCALE GENOMIC DNA]</scope>
    <source>
        <strain evidence="3 4">22</strain>
    </source>
</reference>
<evidence type="ECO:0000259" key="1">
    <source>
        <dbReference type="PROSITE" id="PS50404"/>
    </source>
</evidence>
<dbReference type="RefSeq" id="WP_261969143.1">
    <property type="nucleotide sequence ID" value="NZ_JAHHZF010000006.1"/>
</dbReference>
<dbReference type="InterPro" id="IPR004046">
    <property type="entry name" value="GST_C"/>
</dbReference>
<dbReference type="PANTHER" id="PTHR44051:SF19">
    <property type="entry name" value="DISULFIDE-BOND OXIDOREDUCTASE YFCG"/>
    <property type="match status" value="1"/>
</dbReference>
<gene>
    <name evidence="3" type="ORF">KL771_13870</name>
</gene>
<evidence type="ECO:0000313" key="3">
    <source>
        <dbReference type="EMBL" id="MBT9290553.1"/>
    </source>
</evidence>
<dbReference type="SUPFAM" id="SSF47616">
    <property type="entry name" value="GST C-terminal domain-like"/>
    <property type="match status" value="1"/>
</dbReference>
<dbReference type="Pfam" id="PF14497">
    <property type="entry name" value="GST_C_3"/>
    <property type="match status" value="1"/>
</dbReference>
<dbReference type="SUPFAM" id="SSF52833">
    <property type="entry name" value="Thioredoxin-like"/>
    <property type="match status" value="1"/>
</dbReference>
<proteinExistence type="predicted"/>
<dbReference type="Gene3D" id="3.40.30.10">
    <property type="entry name" value="Glutaredoxin"/>
    <property type="match status" value="1"/>
</dbReference>
<name>A0A947GBR0_9HYPH</name>
<sequence>MITFYTWATPNGRKISIALEEMGLAYEVKTVNIGKNEQFDPAFLKVAPNNRIPAIVDHDAEGGPLSLFESGAILIYLAEKTGRFLPASGAGRYHTLQWLMWQMGGVGPMFGQANHFIRYAPEKVPYGINRYVKETQRLLGVMDRQLAGNAYLAGADYSIADMATYAWTLNALTGLAEQIADGLPPIDNVRRWLDQVGARPAVQRGMLVP</sequence>
<dbReference type="Gene3D" id="1.20.1050.10">
    <property type="match status" value="1"/>
</dbReference>
<dbReference type="SFLD" id="SFLDG00358">
    <property type="entry name" value="Main_(cytGST)"/>
    <property type="match status" value="1"/>
</dbReference>
<dbReference type="InterPro" id="IPR036249">
    <property type="entry name" value="Thioredoxin-like_sf"/>
</dbReference>
<dbReference type="Proteomes" id="UP000766595">
    <property type="component" value="Unassembled WGS sequence"/>
</dbReference>
<dbReference type="EMBL" id="JAHHZF010000006">
    <property type="protein sequence ID" value="MBT9290553.1"/>
    <property type="molecule type" value="Genomic_DNA"/>
</dbReference>
<evidence type="ECO:0000259" key="2">
    <source>
        <dbReference type="PROSITE" id="PS50405"/>
    </source>
</evidence>
<dbReference type="SFLD" id="SFLDG01151">
    <property type="entry name" value="Main.2:_Nu-like"/>
    <property type="match status" value="1"/>
</dbReference>
<dbReference type="PANTHER" id="PTHR44051">
    <property type="entry name" value="GLUTATHIONE S-TRANSFERASE-RELATED"/>
    <property type="match status" value="1"/>
</dbReference>
<dbReference type="CDD" id="cd03048">
    <property type="entry name" value="GST_N_Ure2p_like"/>
    <property type="match status" value="1"/>
</dbReference>
<dbReference type="CDD" id="cd10291">
    <property type="entry name" value="GST_C_YfcG_like"/>
    <property type="match status" value="1"/>
</dbReference>
<dbReference type="Pfam" id="PF02798">
    <property type="entry name" value="GST_N"/>
    <property type="match status" value="1"/>
</dbReference>
<dbReference type="AlphaFoldDB" id="A0A947GBR0"/>
<dbReference type="InterPro" id="IPR036282">
    <property type="entry name" value="Glutathione-S-Trfase_C_sf"/>
</dbReference>
<dbReference type="PROSITE" id="PS50404">
    <property type="entry name" value="GST_NTER"/>
    <property type="match status" value="1"/>
</dbReference>
<protein>
    <submittedName>
        <fullName evidence="3">Glutathione S-transferase N-terminal domain-containing protein</fullName>
    </submittedName>
</protein>
<dbReference type="InterPro" id="IPR004045">
    <property type="entry name" value="Glutathione_S-Trfase_N"/>
</dbReference>